<accession>A0A422M147</accession>
<comment type="caution">
    <text evidence="1">The sequence shown here is derived from an EMBL/GenBank/DDBJ whole genome shotgun (WGS) entry which is preliminary data.</text>
</comment>
<reference evidence="1 2" key="1">
    <citation type="journal article" date="2018" name="Front. Microbiol.">
        <title>Conversion of Methionine to Cysteine in Lactobacillus paracasei Depends on the Highly Mobile cysK-ctl-cysE Gene Cluster.</title>
        <authorList>
            <person name="Wuthrich D."/>
            <person name="Irmler S."/>
            <person name="Berthoud H."/>
            <person name="Guggenbuhl B."/>
            <person name="Eugster E."/>
            <person name="Bruggmann R."/>
        </authorList>
    </citation>
    <scope>NUCLEOTIDE SEQUENCE [LARGE SCALE GENOMIC DNA]</scope>
    <source>
        <strain evidence="1 2">FAM18157</strain>
    </source>
</reference>
<sequence length="116" mass="13872">MRRFLGQFARFGVQQYQAGLWSFRFEVLMRRFLGRFARFGVQQYQAGLWSFRFEVLMRRFLGRFARFGVQQYQAGLWSFYVRSPYVQVSGPVCAFSKIYRPIFIFETARSATFAPQ</sequence>
<dbReference type="EMBL" id="LKFS01000079">
    <property type="protein sequence ID" value="RND80407.1"/>
    <property type="molecule type" value="Genomic_DNA"/>
</dbReference>
<gene>
    <name evidence="1" type="ORF">FAM18157_02115</name>
</gene>
<dbReference type="Proteomes" id="UP000284716">
    <property type="component" value="Unassembled WGS sequence"/>
</dbReference>
<evidence type="ECO:0000313" key="1">
    <source>
        <dbReference type="EMBL" id="RND80407.1"/>
    </source>
</evidence>
<evidence type="ECO:0000313" key="2">
    <source>
        <dbReference type="Proteomes" id="UP000284716"/>
    </source>
</evidence>
<protein>
    <submittedName>
        <fullName evidence="1">Uncharacterized protein</fullName>
    </submittedName>
</protein>
<proteinExistence type="predicted"/>
<dbReference type="AlphaFoldDB" id="A0A422M147"/>
<name>A0A422M147_LACPA</name>
<organism evidence="1 2">
    <name type="scientific">Lacticaseibacillus paracasei</name>
    <name type="common">Lactobacillus paracasei</name>
    <dbReference type="NCBI Taxonomy" id="1597"/>
    <lineage>
        <taxon>Bacteria</taxon>
        <taxon>Bacillati</taxon>
        <taxon>Bacillota</taxon>
        <taxon>Bacilli</taxon>
        <taxon>Lactobacillales</taxon>
        <taxon>Lactobacillaceae</taxon>
        <taxon>Lacticaseibacillus</taxon>
    </lineage>
</organism>